<dbReference type="Proteomes" id="UP000092573">
    <property type="component" value="Chromosome"/>
</dbReference>
<sequence>MKLPFLRRVWRRADEMEQYQSDQSAKYGFIFYTVTLLVWALYDWISTGDSGWQFSILLVGCAVYFWSRAIYSRRMSK</sequence>
<proteinExistence type="predicted"/>
<evidence type="ECO:0000313" key="3">
    <source>
        <dbReference type="Proteomes" id="UP000092573"/>
    </source>
</evidence>
<keyword evidence="1" id="KW-0472">Membrane</keyword>
<evidence type="ECO:0000256" key="1">
    <source>
        <dbReference type="SAM" id="Phobius"/>
    </source>
</evidence>
<protein>
    <submittedName>
        <fullName evidence="2">Uncharacterized protein</fullName>
    </submittedName>
</protein>
<keyword evidence="3" id="KW-1185">Reference proteome</keyword>
<name>A0A1B1N396_9BACL</name>
<reference evidence="2 3" key="1">
    <citation type="submission" date="2016-01" db="EMBL/GenBank/DDBJ databases">
        <title>Complete Genome Sequence of Paenibacillus yonginensis DCY84, a novel Plant Growth-Promoting Bacteria with Elicitation of Induced Systemic Resistance.</title>
        <authorList>
            <person name="Kim Y.J."/>
            <person name="Yang D.C."/>
            <person name="Sukweenadhi J."/>
        </authorList>
    </citation>
    <scope>NUCLEOTIDE SEQUENCE [LARGE SCALE GENOMIC DNA]</scope>
    <source>
        <strain evidence="2 3">DCY84</strain>
    </source>
</reference>
<dbReference type="RefSeq" id="WP_068698011.1">
    <property type="nucleotide sequence ID" value="NZ_CP014167.1"/>
</dbReference>
<feature type="transmembrane region" description="Helical" evidence="1">
    <location>
        <begin position="27"/>
        <end position="45"/>
    </location>
</feature>
<keyword evidence="1" id="KW-0812">Transmembrane</keyword>
<feature type="transmembrane region" description="Helical" evidence="1">
    <location>
        <begin position="51"/>
        <end position="71"/>
    </location>
</feature>
<organism evidence="2 3">
    <name type="scientific">Paenibacillus yonginensis</name>
    <dbReference type="NCBI Taxonomy" id="1462996"/>
    <lineage>
        <taxon>Bacteria</taxon>
        <taxon>Bacillati</taxon>
        <taxon>Bacillota</taxon>
        <taxon>Bacilli</taxon>
        <taxon>Bacillales</taxon>
        <taxon>Paenibacillaceae</taxon>
        <taxon>Paenibacillus</taxon>
    </lineage>
</organism>
<evidence type="ECO:0000313" key="2">
    <source>
        <dbReference type="EMBL" id="ANS75879.1"/>
    </source>
</evidence>
<accession>A0A1B1N396</accession>
<dbReference type="KEGG" id="pyg:AWM70_15845"/>
<dbReference type="AlphaFoldDB" id="A0A1B1N396"/>
<keyword evidence="1" id="KW-1133">Transmembrane helix</keyword>
<dbReference type="EMBL" id="CP014167">
    <property type="protein sequence ID" value="ANS75879.1"/>
    <property type="molecule type" value="Genomic_DNA"/>
</dbReference>
<dbReference type="OrthoDB" id="2629185at2"/>
<gene>
    <name evidence="2" type="ORF">AWM70_15845</name>
</gene>
<dbReference type="STRING" id="1462996.AWM70_15845"/>